<dbReference type="EnsemblPlants" id="TuG1812G0300003998.01.T01">
    <property type="protein sequence ID" value="TuG1812G0300003998.01.T01"/>
    <property type="gene ID" value="TuG1812G0300003998.01"/>
</dbReference>
<dbReference type="InterPro" id="IPR007527">
    <property type="entry name" value="Znf_SWIM"/>
</dbReference>
<reference evidence="3" key="2">
    <citation type="submission" date="2018-03" db="EMBL/GenBank/DDBJ databases">
        <title>The Triticum urartu genome reveals the dynamic nature of wheat genome evolution.</title>
        <authorList>
            <person name="Ling H."/>
            <person name="Ma B."/>
            <person name="Shi X."/>
            <person name="Liu H."/>
            <person name="Dong L."/>
            <person name="Sun H."/>
            <person name="Cao Y."/>
            <person name="Gao Q."/>
            <person name="Zheng S."/>
            <person name="Li Y."/>
            <person name="Yu Y."/>
            <person name="Du H."/>
            <person name="Qi M."/>
            <person name="Li Y."/>
            <person name="Yu H."/>
            <person name="Cui Y."/>
            <person name="Wang N."/>
            <person name="Chen C."/>
            <person name="Wu H."/>
            <person name="Zhao Y."/>
            <person name="Zhang J."/>
            <person name="Li Y."/>
            <person name="Zhou W."/>
            <person name="Zhang B."/>
            <person name="Hu W."/>
            <person name="Eijk M."/>
            <person name="Tang J."/>
            <person name="Witsenboer H."/>
            <person name="Zhao S."/>
            <person name="Li Z."/>
            <person name="Zhang A."/>
            <person name="Wang D."/>
            <person name="Liang C."/>
        </authorList>
    </citation>
    <scope>NUCLEOTIDE SEQUENCE [LARGE SCALE GENOMIC DNA]</scope>
    <source>
        <strain evidence="3">cv. G1812</strain>
    </source>
</reference>
<evidence type="ECO:0000259" key="2">
    <source>
        <dbReference type="PROSITE" id="PS50966"/>
    </source>
</evidence>
<dbReference type="PANTHER" id="PTHR47482">
    <property type="entry name" value="OS11G0632001 PROTEIN"/>
    <property type="match status" value="1"/>
</dbReference>
<dbReference type="Proteomes" id="UP000015106">
    <property type="component" value="Chromosome 3"/>
</dbReference>
<keyword evidence="1" id="KW-0479">Metal-binding</keyword>
<evidence type="ECO:0000313" key="3">
    <source>
        <dbReference type="EnsemblPlants" id="TuG1812G0300003998.01.T02"/>
    </source>
</evidence>
<feature type="domain" description="SWIM-type" evidence="2">
    <location>
        <begin position="62"/>
        <end position="98"/>
    </location>
</feature>
<dbReference type="Gramene" id="TuG1812G0300003998.01.T02">
    <property type="protein sequence ID" value="TuG1812G0300003998.01.T02"/>
    <property type="gene ID" value="TuG1812G0300003998.01"/>
</dbReference>
<dbReference type="Pfam" id="PF04434">
    <property type="entry name" value="SWIM"/>
    <property type="match status" value="1"/>
</dbReference>
<proteinExistence type="predicted"/>
<reference evidence="4" key="1">
    <citation type="journal article" date="2013" name="Nature">
        <title>Draft genome of the wheat A-genome progenitor Triticum urartu.</title>
        <authorList>
            <person name="Ling H.Q."/>
            <person name="Zhao S."/>
            <person name="Liu D."/>
            <person name="Wang J."/>
            <person name="Sun H."/>
            <person name="Zhang C."/>
            <person name="Fan H."/>
            <person name="Li D."/>
            <person name="Dong L."/>
            <person name="Tao Y."/>
            <person name="Gao C."/>
            <person name="Wu H."/>
            <person name="Li Y."/>
            <person name="Cui Y."/>
            <person name="Guo X."/>
            <person name="Zheng S."/>
            <person name="Wang B."/>
            <person name="Yu K."/>
            <person name="Liang Q."/>
            <person name="Yang W."/>
            <person name="Lou X."/>
            <person name="Chen J."/>
            <person name="Feng M."/>
            <person name="Jian J."/>
            <person name="Zhang X."/>
            <person name="Luo G."/>
            <person name="Jiang Y."/>
            <person name="Liu J."/>
            <person name="Wang Z."/>
            <person name="Sha Y."/>
            <person name="Zhang B."/>
            <person name="Wu H."/>
            <person name="Tang D."/>
            <person name="Shen Q."/>
            <person name="Xue P."/>
            <person name="Zou S."/>
            <person name="Wang X."/>
            <person name="Liu X."/>
            <person name="Wang F."/>
            <person name="Yang Y."/>
            <person name="An X."/>
            <person name="Dong Z."/>
            <person name="Zhang K."/>
            <person name="Zhang X."/>
            <person name="Luo M.C."/>
            <person name="Dvorak J."/>
            <person name="Tong Y."/>
            <person name="Wang J."/>
            <person name="Yang H."/>
            <person name="Li Z."/>
            <person name="Wang D."/>
            <person name="Zhang A."/>
            <person name="Wang J."/>
        </authorList>
    </citation>
    <scope>NUCLEOTIDE SEQUENCE</scope>
    <source>
        <strain evidence="4">cv. G1812</strain>
    </source>
</reference>
<keyword evidence="1" id="KW-0863">Zinc-finger</keyword>
<reference evidence="3" key="3">
    <citation type="submission" date="2022-06" db="UniProtKB">
        <authorList>
            <consortium name="EnsemblPlants"/>
        </authorList>
    </citation>
    <scope>IDENTIFICATION</scope>
</reference>
<dbReference type="AlphaFoldDB" id="A0A8R7TYD1"/>
<keyword evidence="4" id="KW-1185">Reference proteome</keyword>
<dbReference type="Gramene" id="TuG1812G0300003998.01.T01">
    <property type="protein sequence ID" value="TuG1812G0300003998.01.T01"/>
    <property type="gene ID" value="TuG1812G0300003998.01"/>
</dbReference>
<keyword evidence="1" id="KW-0862">Zinc</keyword>
<sequence length="288" mass="32646">MRANLPTERHAGKIYTRAMFEQFGHILYECGAYQVEEIEKGKEYVAIHTDAARREKWCRTSYKVTVVEAGEEFDCECGQFAHMGLLCSHILKVLDLIRVTEIPKKHIVKRWTRDARDILPAHLVQYQKDNAQGNPFSFRHFNMYMQAMELVRMGDSSVAAYERLTTLFNQCAAEMKPLTEVRDGLGLEDRLAANNTVPSRVEAGTVPSRFEADPDAFEAVEGTQMIIGNDDSISANVSVTRLDNLLAPAKRKQVGRPTSSREKAPYEGLSKRTRFCGICRQQGHKRTT</sequence>
<dbReference type="GO" id="GO:0008270">
    <property type="term" value="F:zinc ion binding"/>
    <property type="evidence" value="ECO:0007669"/>
    <property type="project" value="UniProtKB-KW"/>
</dbReference>
<dbReference type="PANTHER" id="PTHR47482:SF5">
    <property type="entry name" value="FAR1 DOMAIN-CONTAINING PROTEIN"/>
    <property type="match status" value="1"/>
</dbReference>
<accession>A0A8R7TYD1</accession>
<dbReference type="PROSITE" id="PS50966">
    <property type="entry name" value="ZF_SWIM"/>
    <property type="match status" value="1"/>
</dbReference>
<name>A0A8R7TYD1_TRIUA</name>
<organism evidence="3 4">
    <name type="scientific">Triticum urartu</name>
    <name type="common">Red wild einkorn</name>
    <name type="synonym">Crithodium urartu</name>
    <dbReference type="NCBI Taxonomy" id="4572"/>
    <lineage>
        <taxon>Eukaryota</taxon>
        <taxon>Viridiplantae</taxon>
        <taxon>Streptophyta</taxon>
        <taxon>Embryophyta</taxon>
        <taxon>Tracheophyta</taxon>
        <taxon>Spermatophyta</taxon>
        <taxon>Magnoliopsida</taxon>
        <taxon>Liliopsida</taxon>
        <taxon>Poales</taxon>
        <taxon>Poaceae</taxon>
        <taxon>BOP clade</taxon>
        <taxon>Pooideae</taxon>
        <taxon>Triticodae</taxon>
        <taxon>Triticeae</taxon>
        <taxon>Triticinae</taxon>
        <taxon>Triticum</taxon>
    </lineage>
</organism>
<dbReference type="EnsemblPlants" id="TuG1812G0300003998.01.T02">
    <property type="protein sequence ID" value="TuG1812G0300003998.01.T02"/>
    <property type="gene ID" value="TuG1812G0300003998.01"/>
</dbReference>
<evidence type="ECO:0000256" key="1">
    <source>
        <dbReference type="PROSITE-ProRule" id="PRU00325"/>
    </source>
</evidence>
<protein>
    <recommendedName>
        <fullName evidence="2">SWIM-type domain-containing protein</fullName>
    </recommendedName>
</protein>
<evidence type="ECO:0000313" key="4">
    <source>
        <dbReference type="Proteomes" id="UP000015106"/>
    </source>
</evidence>